<evidence type="ECO:0000256" key="5">
    <source>
        <dbReference type="ARBA" id="ARBA00023004"/>
    </source>
</evidence>
<keyword evidence="1 6" id="KW-0813">Transport</keyword>
<evidence type="ECO:0000256" key="4">
    <source>
        <dbReference type="ARBA" id="ARBA00022723"/>
    </source>
</evidence>
<comment type="similarity">
    <text evidence="6">Belongs to the globin family.</text>
</comment>
<dbReference type="SUPFAM" id="SSF46458">
    <property type="entry name" value="Globin-like"/>
    <property type="match status" value="1"/>
</dbReference>
<dbReference type="Proteomes" id="UP000002320">
    <property type="component" value="Unassembled WGS sequence"/>
</dbReference>
<dbReference type="GO" id="GO:0020037">
    <property type="term" value="F:heme binding"/>
    <property type="evidence" value="ECO:0007669"/>
    <property type="project" value="InterPro"/>
</dbReference>
<evidence type="ECO:0000313" key="9">
    <source>
        <dbReference type="Proteomes" id="UP000002320"/>
    </source>
</evidence>
<name>A0A1S4JF10_CULQU</name>
<dbReference type="GO" id="GO:0019825">
    <property type="term" value="F:oxygen binding"/>
    <property type="evidence" value="ECO:0007669"/>
    <property type="project" value="InterPro"/>
</dbReference>
<evidence type="ECO:0000256" key="2">
    <source>
        <dbReference type="ARBA" id="ARBA00022617"/>
    </source>
</evidence>
<dbReference type="EnsemblMetazoa" id="CPIJ005757-RA">
    <property type="protein sequence ID" value="CPIJ005757-PA"/>
    <property type="gene ID" value="CPIJ005757"/>
</dbReference>
<dbReference type="OrthoDB" id="7751476at2759"/>
<evidence type="ECO:0000256" key="3">
    <source>
        <dbReference type="ARBA" id="ARBA00022621"/>
    </source>
</evidence>
<feature type="domain" description="Globin" evidence="7">
    <location>
        <begin position="19"/>
        <end position="127"/>
    </location>
</feature>
<sequence>MFNSEHHEESVLNSPDDTGLTNHQKAALVGAWSLVKQDMVSHGVNVFIRLFEEHPKYLEYFDFSQDDSAEELRENKSLHAHALNVMHLIGALIDYGLDNPLMFKCSLSKMMKNHKKHGVNKEDVTVC</sequence>
<dbReference type="InterPro" id="IPR044399">
    <property type="entry name" value="Mb-like_M"/>
</dbReference>
<dbReference type="InParanoid" id="A0A1S4JF10"/>
<reference evidence="8" key="1">
    <citation type="submission" date="2020-05" db="UniProtKB">
        <authorList>
            <consortium name="EnsemblMetazoa"/>
        </authorList>
    </citation>
    <scope>IDENTIFICATION</scope>
    <source>
        <strain evidence="8">JHB</strain>
    </source>
</reference>
<dbReference type="GO" id="GO:0046872">
    <property type="term" value="F:metal ion binding"/>
    <property type="evidence" value="ECO:0007669"/>
    <property type="project" value="UniProtKB-KW"/>
</dbReference>
<dbReference type="CDD" id="cd01040">
    <property type="entry name" value="Mb-like"/>
    <property type="match status" value="1"/>
</dbReference>
<accession>A0A1S4JF10</accession>
<dbReference type="GO" id="GO:0005344">
    <property type="term" value="F:oxygen carrier activity"/>
    <property type="evidence" value="ECO:0007669"/>
    <property type="project" value="UniProtKB-KW"/>
</dbReference>
<dbReference type="InterPro" id="IPR012292">
    <property type="entry name" value="Globin/Proto"/>
</dbReference>
<keyword evidence="9" id="KW-1185">Reference proteome</keyword>
<organism evidence="8 9">
    <name type="scientific">Culex quinquefasciatus</name>
    <name type="common">Southern house mosquito</name>
    <name type="synonym">Culex pungens</name>
    <dbReference type="NCBI Taxonomy" id="7176"/>
    <lineage>
        <taxon>Eukaryota</taxon>
        <taxon>Metazoa</taxon>
        <taxon>Ecdysozoa</taxon>
        <taxon>Arthropoda</taxon>
        <taxon>Hexapoda</taxon>
        <taxon>Insecta</taxon>
        <taxon>Pterygota</taxon>
        <taxon>Neoptera</taxon>
        <taxon>Endopterygota</taxon>
        <taxon>Diptera</taxon>
        <taxon>Nematocera</taxon>
        <taxon>Culicoidea</taxon>
        <taxon>Culicidae</taxon>
        <taxon>Culicinae</taxon>
        <taxon>Culicini</taxon>
        <taxon>Culex</taxon>
        <taxon>Culex</taxon>
    </lineage>
</organism>
<evidence type="ECO:0000313" key="8">
    <source>
        <dbReference type="EnsemblMetazoa" id="CPIJ005757-PA"/>
    </source>
</evidence>
<dbReference type="PANTHER" id="PTHR47217">
    <property type="entry name" value="GLOBIN-LIKE PROTEIN"/>
    <property type="match status" value="1"/>
</dbReference>
<keyword evidence="2 6" id="KW-0349">Heme</keyword>
<dbReference type="PANTHER" id="PTHR47217:SF1">
    <property type="entry name" value="GLOBIN-LIKE PROTEIN"/>
    <property type="match status" value="1"/>
</dbReference>
<dbReference type="InterPro" id="IPR000971">
    <property type="entry name" value="Globin"/>
</dbReference>
<evidence type="ECO:0000256" key="1">
    <source>
        <dbReference type="ARBA" id="ARBA00022448"/>
    </source>
</evidence>
<keyword evidence="5" id="KW-0408">Iron</keyword>
<dbReference type="AlphaFoldDB" id="A0A1S4JF10"/>
<keyword evidence="3 6" id="KW-0561">Oxygen transport</keyword>
<evidence type="ECO:0000256" key="6">
    <source>
        <dbReference type="RuleBase" id="RU000356"/>
    </source>
</evidence>
<dbReference type="Pfam" id="PF00042">
    <property type="entry name" value="Globin"/>
    <property type="match status" value="1"/>
</dbReference>
<dbReference type="VEuPathDB" id="VectorBase:CQUJHB008621"/>
<dbReference type="PROSITE" id="PS01033">
    <property type="entry name" value="GLOBIN"/>
    <property type="match status" value="1"/>
</dbReference>
<evidence type="ECO:0000259" key="7">
    <source>
        <dbReference type="PROSITE" id="PS01033"/>
    </source>
</evidence>
<dbReference type="InterPro" id="IPR009050">
    <property type="entry name" value="Globin-like_sf"/>
</dbReference>
<proteinExistence type="inferred from homology"/>
<dbReference type="VEuPathDB" id="VectorBase:CPIJ005757"/>
<protein>
    <recommendedName>
        <fullName evidence="7">Globin domain-containing protein</fullName>
    </recommendedName>
</protein>
<dbReference type="Gene3D" id="1.10.490.10">
    <property type="entry name" value="Globins"/>
    <property type="match status" value="1"/>
</dbReference>
<keyword evidence="4" id="KW-0479">Metal-binding</keyword>